<evidence type="ECO:0000259" key="1">
    <source>
        <dbReference type="SMART" id="SM00644"/>
    </source>
</evidence>
<dbReference type="PANTHER" id="PTHR32305">
    <property type="match status" value="1"/>
</dbReference>
<protein>
    <recommendedName>
        <fullName evidence="1">N-acetylmuramoyl-L-alanine amidase domain-containing protein</fullName>
    </recommendedName>
</protein>
<dbReference type="InterPro" id="IPR036505">
    <property type="entry name" value="Amidase/PGRP_sf"/>
</dbReference>
<evidence type="ECO:0000313" key="3">
    <source>
        <dbReference type="Proteomes" id="UP000220133"/>
    </source>
</evidence>
<dbReference type="InterPro" id="IPR002502">
    <property type="entry name" value="Amidase_domain"/>
</dbReference>
<evidence type="ECO:0000313" key="2">
    <source>
        <dbReference type="EMBL" id="ATL49598.1"/>
    </source>
</evidence>
<dbReference type="EMBL" id="CP023777">
    <property type="protein sequence ID" value="ATL49598.1"/>
    <property type="molecule type" value="Genomic_DNA"/>
</dbReference>
<name>A0A291R077_9BACT</name>
<dbReference type="InterPro" id="IPR045619">
    <property type="entry name" value="DUF6443"/>
</dbReference>
<sequence>MKYRLIIITILSICLGISSSIKAQGIIINGPEVVGSGVEYCYQGVDSCNSAVIIKTSIGVQSLVRETCFIESLVDTGSPSLMSSNLTSGTFVYAKITFLPTTIERYVLITVSNQCGGADTLVVLVLPVISNVSLANDIQTVQVNYVPEPITVASVSGGDGEYMYQWQVSDDNSNWSDIPGADSSSYIPPANASPVIKYYRVVIQSHIYSYTSNAATVQTVLGPPVISPVNQWLGNQSSIQQLTATNVSGVPFTYQWYSSTDSLVWKAIKNANSATYTPQNLDQTTYFKLGASINSINVLFSNVVTVGILSPGIFEISKKLIGFNEPIGYLYATAASGSPGGYSYQWQQSTDSISWSDISSANTLNYYYESTIHSPLYIRRKVTSAGVTSYTGAVKFIAKSSSNTPDDNAATGTAVLKPIPKYNSEYNPDDINFVRTKLVKKPGVFDTTAVNALIDPFEQQTVTKYIDGLGREFQTVAAQASPNYGDLVSTVFYDQYGRSPNVYLPYVDDAGDGSFKMDVPQKQPSFYDNLFQGSDSYYYSQTEFEPSPLGRVLKQMAPGNSWTGNLRGTSVIERFNAYDEEVRIWVIDSVSMAIPISSTIYPAGRLRVLESKDEDENRVIEYKDLSGKVVLKKVQLVANPSKAHIGWLNTYYVYDNIGNVRFVIPPKAVESISAGWVIPANISKELCFQYAYDAMNRMIIKKVPGAEPVEMVYDNRDRLVFSRDGNLKAKNHWMLTFYDGHNRPVETALYNSTANRAGLQNSMNTIAGTTTGLISYDTPVPQNLEVAAHDGRTEYKASEMIVFNAGFDAGGNFETILGPGVSYSTNVTVTNPLPNINTANVYPLTYTFYDNYDYGSGGEGKHPFVASYFNKLPQVEEQFPEPADEASSLTTGLVTGTRVRVLETGDWTTVSTYYDEKGRVIQTASNNMSTGADYISSLYDFSGKVLSTYLHHRNVASSLTPELKVLTTMNYDHGGRLISVHKQLNDEGTLKRLDTLTYDALGQLETKTLGNDLESLDYDYNIRGWVNGINKSYSENSAAPHFFGMELFYDQGYTNNSFNGNISGIRWRGFNDTTRRSYGFEYDNSNRLLKAKFTEQLGSTWNTGNNIDFTVPVIRYDANGNIMSLKRSGLNGTSSNIIDNLTYAYYDHSNKLKSVTDSVFNPNSTLGDFKEVTQGQVTDYDYDRNGNLRYDENKEIDSIRYNILNLPEYISITGKGTIEFVYDAAGNKLRKTVIDQSVSPTRTTVTDYISGVIYENDTMQFFTHEEGRIRADYNSGHLNGYIYDYFVKDHLGNVRMVLTEQTDTSIYLATMETENAPVETALFSNIDASRAANPSGYPAASPGNKQVAKLNANNEGSKIGPSLVLKVMAGDTISIAANAFYKSVTPQEQSAANIETDIVPALLNALGGAAPQNALKGSGITSSPITADFYNNAYQRLRERDKGDNNTDRPKAYLNFVMFDEKFNLVEGNSGVKQVAASPDELQTLAEGQLVMEKSGFLYVYTSNESGQDVYFDNVTVAMQSGPVLEETHYYPFGLTMAGISAKAPGKLENKNEKFQGQPLDDDLGLNWYGFKWRNHDPQIGRFVQIDPLASEYTYNSTYAFSENQVTAHVELEGLEKWSIKNGIGELVNIYGPYANQNAAQQHFDDNLTTSGRAFTLGNGGFVESNRVTPNRVEALERGNLGDVNGVVLHRTASSSTEGTLRAFQNGRDGVNYGTHFLVGKDGEILQTASLESYTLHVGKVRNKTYPTNSNAIGIEVVGNYDYKAKSWEPLTNAQITSTAFLTNSLKQTYNLTNAQVYNHEDISYKTKDEGRVVMNAISQYLAPPSQNTSSNKTPWWMQYLNR</sequence>
<dbReference type="Pfam" id="PF20041">
    <property type="entry name" value="DUF6443"/>
    <property type="match status" value="1"/>
</dbReference>
<proteinExistence type="predicted"/>
<dbReference type="SMART" id="SM00644">
    <property type="entry name" value="Ami_2"/>
    <property type="match status" value="1"/>
</dbReference>
<dbReference type="RefSeq" id="WP_098195965.1">
    <property type="nucleotide sequence ID" value="NZ_CP023777.1"/>
</dbReference>
<dbReference type="InterPro" id="IPR022385">
    <property type="entry name" value="Rhs_assc_core"/>
</dbReference>
<dbReference type="SUPFAM" id="SSF55846">
    <property type="entry name" value="N-acetylmuramoyl-L-alanine amidase-like"/>
    <property type="match status" value="1"/>
</dbReference>
<accession>A0A291R077</accession>
<dbReference type="Proteomes" id="UP000220133">
    <property type="component" value="Chromosome"/>
</dbReference>
<dbReference type="Pfam" id="PF01510">
    <property type="entry name" value="Amidase_2"/>
    <property type="match status" value="1"/>
</dbReference>
<dbReference type="OrthoDB" id="976756at2"/>
<dbReference type="Gene3D" id="2.60.40.2700">
    <property type="match status" value="2"/>
</dbReference>
<keyword evidence="3" id="KW-1185">Reference proteome</keyword>
<reference evidence="2 3" key="1">
    <citation type="submission" date="2017-10" db="EMBL/GenBank/DDBJ databases">
        <title>Paenichitinophaga pekingensis gen. nov., sp. nov., isolated from activated sludge.</title>
        <authorList>
            <person name="Jin D."/>
            <person name="Kong X."/>
            <person name="Deng Y."/>
            <person name="Bai Z."/>
        </authorList>
    </citation>
    <scope>NUCLEOTIDE SEQUENCE [LARGE SCALE GENOMIC DNA]</scope>
    <source>
        <strain evidence="2 3">13</strain>
    </source>
</reference>
<dbReference type="InterPro" id="IPR050708">
    <property type="entry name" value="T6SS_VgrG/RHS"/>
</dbReference>
<organism evidence="2 3">
    <name type="scientific">Chitinophaga caeni</name>
    <dbReference type="NCBI Taxonomy" id="2029983"/>
    <lineage>
        <taxon>Bacteria</taxon>
        <taxon>Pseudomonadati</taxon>
        <taxon>Bacteroidota</taxon>
        <taxon>Chitinophagia</taxon>
        <taxon>Chitinophagales</taxon>
        <taxon>Chitinophagaceae</taxon>
        <taxon>Chitinophaga</taxon>
    </lineage>
</organism>
<feature type="domain" description="N-acetylmuramoyl-L-alanine amidase" evidence="1">
    <location>
        <begin position="1673"/>
        <end position="1811"/>
    </location>
</feature>
<dbReference type="Gene3D" id="2.180.10.10">
    <property type="entry name" value="RHS repeat-associated core"/>
    <property type="match status" value="3"/>
</dbReference>
<dbReference type="GO" id="GO:0008745">
    <property type="term" value="F:N-acetylmuramoyl-L-alanine amidase activity"/>
    <property type="evidence" value="ECO:0007669"/>
    <property type="project" value="InterPro"/>
</dbReference>
<dbReference type="KEGG" id="cbae:COR50_21810"/>
<dbReference type="PANTHER" id="PTHR32305:SF15">
    <property type="entry name" value="PROTEIN RHSA-RELATED"/>
    <property type="match status" value="1"/>
</dbReference>
<dbReference type="GO" id="GO:0009253">
    <property type="term" value="P:peptidoglycan catabolic process"/>
    <property type="evidence" value="ECO:0007669"/>
    <property type="project" value="InterPro"/>
</dbReference>
<dbReference type="CDD" id="cd06583">
    <property type="entry name" value="PGRP"/>
    <property type="match status" value="1"/>
</dbReference>
<gene>
    <name evidence="2" type="ORF">COR50_21810</name>
</gene>
<dbReference type="NCBIfam" id="TIGR03696">
    <property type="entry name" value="Rhs_assc_core"/>
    <property type="match status" value="1"/>
</dbReference>
<dbReference type="Gene3D" id="3.40.80.10">
    <property type="entry name" value="Peptidoglycan recognition protein-like"/>
    <property type="match status" value="1"/>
</dbReference>